<accession>A0ABD2RPY8</accession>
<reference evidence="2 3" key="1">
    <citation type="submission" date="2024-05" db="EMBL/GenBank/DDBJ databases">
        <title>De novo assembly of an allotetraploid wild potato.</title>
        <authorList>
            <person name="Hosaka A.J."/>
        </authorList>
    </citation>
    <scope>NUCLEOTIDE SEQUENCE [LARGE SCALE GENOMIC DNA]</scope>
    <source>
        <tissue evidence="2">Young leaves</tissue>
    </source>
</reference>
<evidence type="ECO:0000256" key="1">
    <source>
        <dbReference type="SAM" id="MobiDB-lite"/>
    </source>
</evidence>
<keyword evidence="3" id="KW-1185">Reference proteome</keyword>
<dbReference type="EMBL" id="JBJKTR010000018">
    <property type="protein sequence ID" value="KAL3333938.1"/>
    <property type="molecule type" value="Genomic_DNA"/>
</dbReference>
<feature type="region of interest" description="Disordered" evidence="1">
    <location>
        <begin position="1"/>
        <end position="67"/>
    </location>
</feature>
<name>A0ABD2RPY8_9SOLN</name>
<gene>
    <name evidence="2" type="ORF">AABB24_030616</name>
</gene>
<dbReference type="AlphaFoldDB" id="A0ABD2RPY8"/>
<protein>
    <submittedName>
        <fullName evidence="2">Uncharacterized protein</fullName>
    </submittedName>
</protein>
<organism evidence="2 3">
    <name type="scientific">Solanum stoloniferum</name>
    <dbReference type="NCBI Taxonomy" id="62892"/>
    <lineage>
        <taxon>Eukaryota</taxon>
        <taxon>Viridiplantae</taxon>
        <taxon>Streptophyta</taxon>
        <taxon>Embryophyta</taxon>
        <taxon>Tracheophyta</taxon>
        <taxon>Spermatophyta</taxon>
        <taxon>Magnoliopsida</taxon>
        <taxon>eudicotyledons</taxon>
        <taxon>Gunneridae</taxon>
        <taxon>Pentapetalae</taxon>
        <taxon>asterids</taxon>
        <taxon>lamiids</taxon>
        <taxon>Solanales</taxon>
        <taxon>Solanaceae</taxon>
        <taxon>Solanoideae</taxon>
        <taxon>Solaneae</taxon>
        <taxon>Solanum</taxon>
    </lineage>
</organism>
<evidence type="ECO:0000313" key="3">
    <source>
        <dbReference type="Proteomes" id="UP001627284"/>
    </source>
</evidence>
<dbReference type="Proteomes" id="UP001627284">
    <property type="component" value="Unassembled WGS sequence"/>
</dbReference>
<sequence length="109" mass="12060">VHTATTAKKRPPHPLRLPLPFTCQTPNDPTAPRSSPLPHLLPAAFSPARPRNQQQPVTSRPAATASRSFRPDLEGFSLNVEPLTAFPHPLGKKFEIKVGFESQFYPFPL</sequence>
<comment type="caution">
    <text evidence="2">The sequence shown here is derived from an EMBL/GenBank/DDBJ whole genome shotgun (WGS) entry which is preliminary data.</text>
</comment>
<proteinExistence type="predicted"/>
<evidence type="ECO:0000313" key="2">
    <source>
        <dbReference type="EMBL" id="KAL3333938.1"/>
    </source>
</evidence>
<feature type="non-terminal residue" evidence="2">
    <location>
        <position position="1"/>
    </location>
</feature>